<proteinExistence type="predicted"/>
<dbReference type="GeneID" id="35600468"/>
<accession>A0A2D3V9Z5</accession>
<gene>
    <name evidence="1" type="ORF">RCC_05305</name>
</gene>
<evidence type="ECO:0000313" key="1">
    <source>
        <dbReference type="EMBL" id="CZT19454.1"/>
    </source>
</evidence>
<dbReference type="EMBL" id="FJUY01000007">
    <property type="protein sequence ID" value="CZT19454.1"/>
    <property type="molecule type" value="Genomic_DNA"/>
</dbReference>
<organism evidence="1 2">
    <name type="scientific">Ramularia collo-cygni</name>
    <dbReference type="NCBI Taxonomy" id="112498"/>
    <lineage>
        <taxon>Eukaryota</taxon>
        <taxon>Fungi</taxon>
        <taxon>Dikarya</taxon>
        <taxon>Ascomycota</taxon>
        <taxon>Pezizomycotina</taxon>
        <taxon>Dothideomycetes</taxon>
        <taxon>Dothideomycetidae</taxon>
        <taxon>Mycosphaerellales</taxon>
        <taxon>Mycosphaerellaceae</taxon>
        <taxon>Ramularia</taxon>
    </lineage>
</organism>
<dbReference type="Proteomes" id="UP000225277">
    <property type="component" value="Unassembled WGS sequence"/>
</dbReference>
<reference evidence="1 2" key="1">
    <citation type="submission" date="2016-03" db="EMBL/GenBank/DDBJ databases">
        <authorList>
            <person name="Ploux O."/>
        </authorList>
    </citation>
    <scope>NUCLEOTIDE SEQUENCE [LARGE SCALE GENOMIC DNA]</scope>
    <source>
        <strain evidence="1 2">URUG2</strain>
    </source>
</reference>
<dbReference type="RefSeq" id="XP_023626344.1">
    <property type="nucleotide sequence ID" value="XM_023770576.1"/>
</dbReference>
<evidence type="ECO:0000313" key="2">
    <source>
        <dbReference type="Proteomes" id="UP000225277"/>
    </source>
</evidence>
<dbReference type="AlphaFoldDB" id="A0A2D3V9Z5"/>
<name>A0A2D3V9Z5_9PEZI</name>
<keyword evidence="2" id="KW-1185">Reference proteome</keyword>
<protein>
    <submittedName>
        <fullName evidence="1">Uncharacterized protein</fullName>
    </submittedName>
</protein>
<sequence>MEARTRLRPKRQNLCSAPVELMEEWWALRLMRRTRLIIVRRSSRPRGMSPVGSWSRL</sequence>